<keyword evidence="7" id="KW-0283">Flagellar rotation</keyword>
<feature type="domain" description="Flagellar motor switch protein FliG N-terminal" evidence="12">
    <location>
        <begin position="82"/>
        <end position="175"/>
    </location>
</feature>
<dbReference type="GO" id="GO:0071973">
    <property type="term" value="P:bacterial-type flagellum-dependent cell motility"/>
    <property type="evidence" value="ECO:0007669"/>
    <property type="project" value="InterPro"/>
</dbReference>
<evidence type="ECO:0000259" key="11">
    <source>
        <dbReference type="Pfam" id="PF14841"/>
    </source>
</evidence>
<dbReference type="GO" id="GO:0006935">
    <property type="term" value="P:chemotaxis"/>
    <property type="evidence" value="ECO:0007669"/>
    <property type="project" value="UniProtKB-KW"/>
</dbReference>
<keyword evidence="13" id="KW-0282">Flagellum</keyword>
<dbReference type="Pfam" id="PF14841">
    <property type="entry name" value="FliG_M"/>
    <property type="match status" value="1"/>
</dbReference>
<keyword evidence="8" id="KW-0472">Membrane</keyword>
<evidence type="ECO:0000259" key="12">
    <source>
        <dbReference type="Pfam" id="PF14842"/>
    </source>
</evidence>
<dbReference type="InterPro" id="IPR000090">
    <property type="entry name" value="Flg_Motor_Flig"/>
</dbReference>
<dbReference type="OrthoDB" id="350124at2"/>
<dbReference type="AlphaFoldDB" id="A0A2S1LWD9"/>
<sequence length="409" mass="47633">MRGSMQDPRLSKYQSAKNLGVKAFKNVERINLDNNFSDAEIQGSMLKSWINLIRRGKRGSSSELSSSGSVIGKPGFIRKESKVSKIAKYFLALGLEKSAKIMAELDDTDIIAITREIAKIKYITPDDKKRIIQEFEELVRSEKKSLKIDDNFTYELLNKSLSKSKAKEIYKKVTGVDPFLPFDYLSGIEHEQLWALIRTENVKTLLIIFSYLNKEQKRYIFSMLEETTKKQFIKELARPKQLNMGMVETISERLKSRFKMQGKLKTEKLDGSKILVDILSYMDSEDEKNLLSKIDMKAFDPVKDSEIKEKIFDIDVILRITDNDMHNVLREFTDNNIAIMIKDKSDEIRNKILANVSRRRKEIILEEEIFLKRIRKKDIKTMTTSFVSYIKDLTLKGELIIYRKNEEFI</sequence>
<dbReference type="Gene3D" id="1.10.220.30">
    <property type="match status" value="3"/>
</dbReference>
<keyword evidence="9" id="KW-0975">Bacterial flagellum</keyword>
<reference evidence="13 14" key="1">
    <citation type="submission" date="2018-01" db="EMBL/GenBank/DDBJ databases">
        <title>Genome sequence of Borrelia tachyglossi.</title>
        <authorList>
            <person name="Gofton A.W."/>
        </authorList>
    </citation>
    <scope>NUCLEOTIDE SEQUENCE [LARGE SCALE GENOMIC DNA]</scope>
    <source>
        <strain evidence="13 14">Bc-F10-1268</strain>
    </source>
</reference>
<gene>
    <name evidence="13" type="ORF">CR532_01140</name>
</gene>
<accession>A0A2S1LWD9</accession>
<keyword evidence="6" id="KW-0145">Chemotaxis</keyword>
<dbReference type="GO" id="GO:0009425">
    <property type="term" value="C:bacterial-type flagellum basal body"/>
    <property type="evidence" value="ECO:0007669"/>
    <property type="project" value="UniProtKB-SubCell"/>
</dbReference>
<evidence type="ECO:0000313" key="13">
    <source>
        <dbReference type="EMBL" id="AWG42613.1"/>
    </source>
</evidence>
<organism evidence="13 14">
    <name type="scientific">Candidatus Borreliella tachyglossi</name>
    <dbReference type="NCBI Taxonomy" id="1964448"/>
    <lineage>
        <taxon>Bacteria</taxon>
        <taxon>Pseudomonadati</taxon>
        <taxon>Spirochaetota</taxon>
        <taxon>Spirochaetia</taxon>
        <taxon>Spirochaetales</taxon>
        <taxon>Borreliaceae</taxon>
        <taxon>Borreliella</taxon>
    </lineage>
</organism>
<comment type="similarity">
    <text evidence="3">Belongs to the FliG family.</text>
</comment>
<feature type="domain" description="Flagellar motor switch protein FliG C-terminal" evidence="10">
    <location>
        <begin position="297"/>
        <end position="401"/>
    </location>
</feature>
<comment type="subcellular location">
    <subcellularLocation>
        <location evidence="1">Bacterial flagellum basal body</location>
    </subcellularLocation>
    <subcellularLocation>
        <location evidence="2">Cell membrane</location>
        <topology evidence="2">Peripheral membrane protein</topology>
        <orientation evidence="2">Cytoplasmic side</orientation>
    </subcellularLocation>
</comment>
<name>A0A2S1LWD9_9SPIR</name>
<dbReference type="EMBL" id="CP025785">
    <property type="protein sequence ID" value="AWG42613.1"/>
    <property type="molecule type" value="Genomic_DNA"/>
</dbReference>
<dbReference type="Proteomes" id="UP000244655">
    <property type="component" value="Chromosome"/>
</dbReference>
<evidence type="ECO:0000256" key="3">
    <source>
        <dbReference type="ARBA" id="ARBA00010299"/>
    </source>
</evidence>
<dbReference type="PRINTS" id="PR00954">
    <property type="entry name" value="FLGMOTORFLIG"/>
</dbReference>
<proteinExistence type="inferred from homology"/>
<evidence type="ECO:0000256" key="7">
    <source>
        <dbReference type="ARBA" id="ARBA00022779"/>
    </source>
</evidence>
<evidence type="ECO:0000256" key="1">
    <source>
        <dbReference type="ARBA" id="ARBA00004117"/>
    </source>
</evidence>
<dbReference type="InterPro" id="IPR011002">
    <property type="entry name" value="FliG_a-hlx"/>
</dbReference>
<dbReference type="InterPro" id="IPR028263">
    <property type="entry name" value="FliG_N"/>
</dbReference>
<dbReference type="Pfam" id="PF01706">
    <property type="entry name" value="FliG_C"/>
    <property type="match status" value="1"/>
</dbReference>
<keyword evidence="14" id="KW-1185">Reference proteome</keyword>
<keyword evidence="13" id="KW-0969">Cilium</keyword>
<protein>
    <recommendedName>
        <fullName evidence="4">Flagellar motor switch protein FliG</fullName>
    </recommendedName>
</protein>
<evidence type="ECO:0000256" key="9">
    <source>
        <dbReference type="ARBA" id="ARBA00023143"/>
    </source>
</evidence>
<keyword evidence="5" id="KW-1003">Cell membrane</keyword>
<evidence type="ECO:0000313" key="14">
    <source>
        <dbReference type="Proteomes" id="UP000244655"/>
    </source>
</evidence>
<feature type="domain" description="Flagellar motor switch protein FliG middle" evidence="11">
    <location>
        <begin position="191"/>
        <end position="262"/>
    </location>
</feature>
<dbReference type="GO" id="GO:0005886">
    <property type="term" value="C:plasma membrane"/>
    <property type="evidence" value="ECO:0007669"/>
    <property type="project" value="UniProtKB-SubCell"/>
</dbReference>
<dbReference type="InterPro" id="IPR032779">
    <property type="entry name" value="FliG_M"/>
</dbReference>
<evidence type="ECO:0000256" key="4">
    <source>
        <dbReference type="ARBA" id="ARBA00021870"/>
    </source>
</evidence>
<dbReference type="InterPro" id="IPR023087">
    <property type="entry name" value="Flg_Motor_Flig_C"/>
</dbReference>
<dbReference type="Pfam" id="PF14842">
    <property type="entry name" value="FliG_N"/>
    <property type="match status" value="1"/>
</dbReference>
<keyword evidence="13" id="KW-0966">Cell projection</keyword>
<dbReference type="PANTHER" id="PTHR30534:SF0">
    <property type="entry name" value="FLAGELLAR MOTOR SWITCH PROTEIN FLIG"/>
    <property type="match status" value="1"/>
</dbReference>
<evidence type="ECO:0000256" key="5">
    <source>
        <dbReference type="ARBA" id="ARBA00022475"/>
    </source>
</evidence>
<evidence type="ECO:0000259" key="10">
    <source>
        <dbReference type="Pfam" id="PF01706"/>
    </source>
</evidence>
<evidence type="ECO:0000256" key="2">
    <source>
        <dbReference type="ARBA" id="ARBA00004413"/>
    </source>
</evidence>
<evidence type="ECO:0000256" key="6">
    <source>
        <dbReference type="ARBA" id="ARBA00022500"/>
    </source>
</evidence>
<dbReference type="SUPFAM" id="SSF48029">
    <property type="entry name" value="FliG"/>
    <property type="match status" value="2"/>
</dbReference>
<evidence type="ECO:0000256" key="8">
    <source>
        <dbReference type="ARBA" id="ARBA00023136"/>
    </source>
</evidence>
<dbReference type="GO" id="GO:0003774">
    <property type="term" value="F:cytoskeletal motor activity"/>
    <property type="evidence" value="ECO:0007669"/>
    <property type="project" value="InterPro"/>
</dbReference>
<dbReference type="PANTHER" id="PTHR30534">
    <property type="entry name" value="FLAGELLAR MOTOR SWITCH PROTEIN FLIG"/>
    <property type="match status" value="1"/>
</dbReference>